<comment type="cofactor">
    <cofactor evidence="3">
        <name>Zn(2+)</name>
        <dbReference type="ChEBI" id="CHEBI:29105"/>
    </cofactor>
</comment>
<dbReference type="PIRSF" id="PIRSF001455">
    <property type="entry name" value="DHQ_synth"/>
    <property type="match status" value="1"/>
</dbReference>
<evidence type="ECO:0000256" key="14">
    <source>
        <dbReference type="ARBA" id="ARBA00023027"/>
    </source>
</evidence>
<evidence type="ECO:0000256" key="6">
    <source>
        <dbReference type="ARBA" id="ARBA00005412"/>
    </source>
</evidence>
<comment type="cofactor">
    <cofactor evidence="18">
        <name>Co(2+)</name>
        <dbReference type="ChEBI" id="CHEBI:48828"/>
    </cofactor>
    <cofactor evidence="18">
        <name>Zn(2+)</name>
        <dbReference type="ChEBI" id="CHEBI:29105"/>
    </cofactor>
    <text evidence="18">Binds 1 divalent metal cation per subunit. Can use either Co(2+) or Zn(2+).</text>
</comment>
<keyword evidence="12 18" id="KW-0547">Nucleotide-binding</keyword>
<dbReference type="InterPro" id="IPR030963">
    <property type="entry name" value="DHQ_synth_fam"/>
</dbReference>
<comment type="pathway">
    <text evidence="5 18">Metabolic intermediate biosynthesis; chorismate biosynthesis; chorismate from D-erythrose 4-phosphate and phosphoenolpyruvate: step 2/7.</text>
</comment>
<dbReference type="Pfam" id="PF01761">
    <property type="entry name" value="DHQ_synthase"/>
    <property type="match status" value="1"/>
</dbReference>
<comment type="subcellular location">
    <subcellularLocation>
        <location evidence="4 18">Cytoplasm</location>
    </subcellularLocation>
</comment>
<feature type="domain" description="3-dehydroquinate synthase N-terminal" evidence="19">
    <location>
        <begin position="77"/>
        <end position="188"/>
    </location>
</feature>
<dbReference type="InterPro" id="IPR016037">
    <property type="entry name" value="DHQ_synth_AroB"/>
</dbReference>
<dbReference type="GO" id="GO:0000166">
    <property type="term" value="F:nucleotide binding"/>
    <property type="evidence" value="ECO:0007669"/>
    <property type="project" value="UniProtKB-KW"/>
</dbReference>
<keyword evidence="11 18" id="KW-0479">Metal-binding</keyword>
<dbReference type="PANTHER" id="PTHR43622:SF7">
    <property type="entry name" value="3-DEHYDROQUINATE SYNTHASE, CHLOROPLASTIC"/>
    <property type="match status" value="1"/>
</dbReference>
<evidence type="ECO:0000256" key="9">
    <source>
        <dbReference type="ARBA" id="ARBA00022490"/>
    </source>
</evidence>
<feature type="binding site" evidence="18">
    <location>
        <begin position="138"/>
        <end position="139"/>
    </location>
    <ligand>
        <name>NAD(+)</name>
        <dbReference type="ChEBI" id="CHEBI:57540"/>
    </ligand>
</feature>
<evidence type="ECO:0000256" key="10">
    <source>
        <dbReference type="ARBA" id="ARBA00022605"/>
    </source>
</evidence>
<organism evidence="21 22">
    <name type="scientific">Roseburia inulinivorans</name>
    <dbReference type="NCBI Taxonomy" id="360807"/>
    <lineage>
        <taxon>Bacteria</taxon>
        <taxon>Bacillati</taxon>
        <taxon>Bacillota</taxon>
        <taxon>Clostridia</taxon>
        <taxon>Lachnospirales</taxon>
        <taxon>Lachnospiraceae</taxon>
        <taxon>Roseburia</taxon>
    </lineage>
</organism>
<comment type="similarity">
    <text evidence="6 18">Belongs to the sugar phosphate cyclases superfamily. Dehydroquinate synthase family.</text>
</comment>
<comment type="caution">
    <text evidence="18">Lacks conserved residue(s) required for the propagation of feature annotation.</text>
</comment>
<evidence type="ECO:0000256" key="17">
    <source>
        <dbReference type="ARBA" id="ARBA00023285"/>
    </source>
</evidence>
<feature type="binding site" evidence="18">
    <location>
        <position position="193"/>
    </location>
    <ligand>
        <name>Zn(2+)</name>
        <dbReference type="ChEBI" id="CHEBI:29105"/>
    </ligand>
</feature>
<dbReference type="SUPFAM" id="SSF56796">
    <property type="entry name" value="Dehydroquinate synthase-like"/>
    <property type="match status" value="1"/>
</dbReference>
<evidence type="ECO:0000256" key="1">
    <source>
        <dbReference type="ARBA" id="ARBA00001393"/>
    </source>
</evidence>
<evidence type="ECO:0000256" key="8">
    <source>
        <dbReference type="ARBA" id="ARBA00017684"/>
    </source>
</evidence>
<evidence type="ECO:0000256" key="5">
    <source>
        <dbReference type="ARBA" id="ARBA00004661"/>
    </source>
</evidence>
<dbReference type="GO" id="GO:0046872">
    <property type="term" value="F:metal ion binding"/>
    <property type="evidence" value="ECO:0007669"/>
    <property type="project" value="UniProtKB-KW"/>
</dbReference>
<comment type="cofactor">
    <cofactor evidence="2 18">
        <name>NAD(+)</name>
        <dbReference type="ChEBI" id="CHEBI:57540"/>
    </cofactor>
</comment>
<dbReference type="EC" id="4.2.3.4" evidence="7 18"/>
<keyword evidence="10 18" id="KW-0028">Amino-acid biosynthesis</keyword>
<dbReference type="EMBL" id="QRHP01000003">
    <property type="protein sequence ID" value="RHF86388.1"/>
    <property type="molecule type" value="Genomic_DNA"/>
</dbReference>
<sequence>MRTLVMAKDLPVTLDGNVIYHIKLTDSFQGLAEELKQLGYQADQKICIVTDSNVAKLYAETVKNILTENFLHVFCYEFQAGEASKNTDTVNGVYEFLIQNHFDRHDLMIALGGGVVGDLTGFTAATYLRGIDFIQVPTSLLSQVDSSIGGKTGVDFMQYKNMVGAFYQPKLVYMNLNVLKTLPKDQLISGFGEILKHGLIRNHDYFLWMNAYEKEILALDYNTLEEMVYQSCLIKRDVVERDPKEKGERALLNFGHTIGHAVEKLSDFGLSHGVCVGLGMVAASYISCQQGNLTKVQLSSIEETLKHFGLLIRVSGQNPDDVLRTTKLDKKMVGNQIKFILLKTPGDAYIEKNLTDEQILEGIFYIYGKEN</sequence>
<keyword evidence="15 18" id="KW-0057">Aromatic amino acid biosynthesis</keyword>
<dbReference type="Proteomes" id="UP000283701">
    <property type="component" value="Unassembled WGS sequence"/>
</dbReference>
<dbReference type="InterPro" id="IPR056179">
    <property type="entry name" value="DHQS_C"/>
</dbReference>
<reference evidence="21 22" key="1">
    <citation type="submission" date="2018-08" db="EMBL/GenBank/DDBJ databases">
        <title>A genome reference for cultivated species of the human gut microbiota.</title>
        <authorList>
            <person name="Zou Y."/>
            <person name="Xue W."/>
            <person name="Luo G."/>
        </authorList>
    </citation>
    <scope>NUCLEOTIDE SEQUENCE [LARGE SCALE GENOMIC DNA]</scope>
    <source>
        <strain evidence="21 22">AM23-23AC</strain>
    </source>
</reference>
<dbReference type="PANTHER" id="PTHR43622">
    <property type="entry name" value="3-DEHYDROQUINATE SYNTHASE"/>
    <property type="match status" value="1"/>
</dbReference>
<dbReference type="GO" id="GO:0005737">
    <property type="term" value="C:cytoplasm"/>
    <property type="evidence" value="ECO:0007669"/>
    <property type="project" value="UniProtKB-SubCell"/>
</dbReference>
<gene>
    <name evidence="18 21" type="primary">aroB</name>
    <name evidence="21" type="ORF">DW654_05585</name>
</gene>
<feature type="binding site" evidence="18">
    <location>
        <position position="151"/>
    </location>
    <ligand>
        <name>NAD(+)</name>
        <dbReference type="ChEBI" id="CHEBI:57540"/>
    </ligand>
</feature>
<dbReference type="NCBIfam" id="TIGR01357">
    <property type="entry name" value="aroB"/>
    <property type="match status" value="1"/>
</dbReference>
<dbReference type="GO" id="GO:0003856">
    <property type="term" value="F:3-dehydroquinate synthase activity"/>
    <property type="evidence" value="ECO:0007669"/>
    <property type="project" value="UniProtKB-UniRule"/>
</dbReference>
<evidence type="ECO:0000256" key="7">
    <source>
        <dbReference type="ARBA" id="ARBA00013031"/>
    </source>
</evidence>
<dbReference type="GO" id="GO:0009073">
    <property type="term" value="P:aromatic amino acid family biosynthetic process"/>
    <property type="evidence" value="ECO:0007669"/>
    <property type="project" value="UniProtKB-KW"/>
</dbReference>
<dbReference type="CDD" id="cd08195">
    <property type="entry name" value="DHQS"/>
    <property type="match status" value="1"/>
</dbReference>
<evidence type="ECO:0000313" key="22">
    <source>
        <dbReference type="Proteomes" id="UP000283701"/>
    </source>
</evidence>
<protein>
    <recommendedName>
        <fullName evidence="8 18">3-dehydroquinate synthase</fullName>
        <shortName evidence="18">DHQS</shortName>
        <ecNumber evidence="7 18">4.2.3.4</ecNumber>
    </recommendedName>
</protein>
<accession>A0A414R048</accession>
<dbReference type="Gene3D" id="1.20.1090.10">
    <property type="entry name" value="Dehydroquinate synthase-like - alpha domain"/>
    <property type="match status" value="1"/>
</dbReference>
<dbReference type="Pfam" id="PF24621">
    <property type="entry name" value="DHQS_C"/>
    <property type="match status" value="1"/>
</dbReference>
<feature type="domain" description="3-dehydroquinate synthase C-terminal" evidence="20">
    <location>
        <begin position="190"/>
        <end position="331"/>
    </location>
</feature>
<keyword evidence="13 18" id="KW-0862">Zinc</keyword>
<dbReference type="Gene3D" id="3.40.50.1970">
    <property type="match status" value="1"/>
</dbReference>
<dbReference type="GO" id="GO:0009423">
    <property type="term" value="P:chorismate biosynthetic process"/>
    <property type="evidence" value="ECO:0007669"/>
    <property type="project" value="UniProtKB-UniRule"/>
</dbReference>
<comment type="catalytic activity">
    <reaction evidence="1 18">
        <text>7-phospho-2-dehydro-3-deoxy-D-arabino-heptonate = 3-dehydroquinate + phosphate</text>
        <dbReference type="Rhea" id="RHEA:21968"/>
        <dbReference type="ChEBI" id="CHEBI:32364"/>
        <dbReference type="ChEBI" id="CHEBI:43474"/>
        <dbReference type="ChEBI" id="CHEBI:58394"/>
        <dbReference type="EC" id="4.2.3.4"/>
    </reaction>
</comment>
<evidence type="ECO:0000256" key="16">
    <source>
        <dbReference type="ARBA" id="ARBA00023239"/>
    </source>
</evidence>
<dbReference type="HAMAP" id="MF_00110">
    <property type="entry name" value="DHQ_synthase"/>
    <property type="match status" value="1"/>
</dbReference>
<dbReference type="InterPro" id="IPR050071">
    <property type="entry name" value="Dehydroquinate_synthase"/>
</dbReference>
<evidence type="ECO:0000256" key="15">
    <source>
        <dbReference type="ARBA" id="ARBA00023141"/>
    </source>
</evidence>
<feature type="binding site" evidence="18">
    <location>
        <position position="256"/>
    </location>
    <ligand>
        <name>Zn(2+)</name>
        <dbReference type="ChEBI" id="CHEBI:29105"/>
    </ligand>
</feature>
<comment type="function">
    <text evidence="18">Catalyzes the conversion of 3-deoxy-D-arabino-heptulosonate 7-phosphate (DAHP) to dehydroquinate (DHQ).</text>
</comment>
<evidence type="ECO:0000256" key="3">
    <source>
        <dbReference type="ARBA" id="ARBA00001947"/>
    </source>
</evidence>
<evidence type="ECO:0000313" key="21">
    <source>
        <dbReference type="EMBL" id="RHF86388.1"/>
    </source>
</evidence>
<comment type="caution">
    <text evidence="21">The sequence shown here is derived from an EMBL/GenBank/DDBJ whole genome shotgun (WGS) entry which is preliminary data.</text>
</comment>
<dbReference type="FunFam" id="3.40.50.1970:FF:000007">
    <property type="entry name" value="Pentafunctional AROM polypeptide"/>
    <property type="match status" value="1"/>
</dbReference>
<evidence type="ECO:0000256" key="2">
    <source>
        <dbReference type="ARBA" id="ARBA00001911"/>
    </source>
</evidence>
<feature type="binding site" evidence="18">
    <location>
        <position position="272"/>
    </location>
    <ligand>
        <name>Zn(2+)</name>
        <dbReference type="ChEBI" id="CHEBI:29105"/>
    </ligand>
</feature>
<name>A0A414R048_9FIRM</name>
<keyword evidence="9 18" id="KW-0963">Cytoplasm</keyword>
<evidence type="ECO:0000259" key="20">
    <source>
        <dbReference type="Pfam" id="PF24621"/>
    </source>
</evidence>
<keyword evidence="14 18" id="KW-0520">NAD</keyword>
<feature type="binding site" evidence="18">
    <location>
        <begin position="114"/>
        <end position="118"/>
    </location>
    <ligand>
        <name>NAD(+)</name>
        <dbReference type="ChEBI" id="CHEBI:57540"/>
    </ligand>
</feature>
<dbReference type="AlphaFoldDB" id="A0A414R048"/>
<evidence type="ECO:0000259" key="19">
    <source>
        <dbReference type="Pfam" id="PF01761"/>
    </source>
</evidence>
<feature type="binding site" evidence="18">
    <location>
        <position position="160"/>
    </location>
    <ligand>
        <name>NAD(+)</name>
        <dbReference type="ChEBI" id="CHEBI:57540"/>
    </ligand>
</feature>
<keyword evidence="17 18" id="KW-0170">Cobalt</keyword>
<evidence type="ECO:0000256" key="13">
    <source>
        <dbReference type="ARBA" id="ARBA00022833"/>
    </source>
</evidence>
<dbReference type="GO" id="GO:0008652">
    <property type="term" value="P:amino acid biosynthetic process"/>
    <property type="evidence" value="ECO:0007669"/>
    <property type="project" value="UniProtKB-KW"/>
</dbReference>
<proteinExistence type="inferred from homology"/>
<keyword evidence="16 18" id="KW-0456">Lyase</keyword>
<evidence type="ECO:0000256" key="11">
    <source>
        <dbReference type="ARBA" id="ARBA00022723"/>
    </source>
</evidence>
<evidence type="ECO:0000256" key="18">
    <source>
        <dbReference type="HAMAP-Rule" id="MF_00110"/>
    </source>
</evidence>
<dbReference type="UniPathway" id="UPA00053">
    <property type="reaction ID" value="UER00085"/>
</dbReference>
<dbReference type="InterPro" id="IPR030960">
    <property type="entry name" value="DHQS/DOIS_N"/>
</dbReference>
<evidence type="ECO:0000256" key="12">
    <source>
        <dbReference type="ARBA" id="ARBA00022741"/>
    </source>
</evidence>
<evidence type="ECO:0000256" key="4">
    <source>
        <dbReference type="ARBA" id="ARBA00004496"/>
    </source>
</evidence>